<dbReference type="InterPro" id="IPR019430">
    <property type="entry name" value="7TM_GPCR_serpentine_rcpt_Srx"/>
</dbReference>
<feature type="transmembrane region" description="Helical" evidence="1">
    <location>
        <begin position="129"/>
        <end position="150"/>
    </location>
</feature>
<evidence type="ECO:0000313" key="4">
    <source>
        <dbReference type="Proteomes" id="UP001432027"/>
    </source>
</evidence>
<evidence type="ECO:0000259" key="2">
    <source>
        <dbReference type="Pfam" id="PF10328"/>
    </source>
</evidence>
<evidence type="ECO:0000256" key="1">
    <source>
        <dbReference type="SAM" id="Phobius"/>
    </source>
</evidence>
<proteinExistence type="predicted"/>
<feature type="transmembrane region" description="Helical" evidence="1">
    <location>
        <begin position="170"/>
        <end position="192"/>
    </location>
</feature>
<sequence>LEMYAYLMICADIILLISLPLQLRILNILLSANKQFMGLQSDFYRCLTHILVEPATNGVLREFFEVAPAPSLYLQSIFENNSGWLSKIVIFQASPLCILSAYLHCIIAVNRLTAMLFTMKHKLIWTARVLKYFHIGGWFLAIFFSLPLIWPIQGSHTVLRSPFNNQGLAFVLTTSEANLAYQIIFVYIIIILNSRRYKVNNWE</sequence>
<accession>A0AAV5TPW7</accession>
<dbReference type="Gene3D" id="1.20.1070.10">
    <property type="entry name" value="Rhodopsin 7-helix transmembrane proteins"/>
    <property type="match status" value="1"/>
</dbReference>
<reference evidence="3" key="1">
    <citation type="submission" date="2023-10" db="EMBL/GenBank/DDBJ databases">
        <title>Genome assembly of Pristionchus species.</title>
        <authorList>
            <person name="Yoshida K."/>
            <person name="Sommer R.J."/>
        </authorList>
    </citation>
    <scope>NUCLEOTIDE SEQUENCE</scope>
    <source>
        <strain evidence="3">RS0144</strain>
    </source>
</reference>
<keyword evidence="4" id="KW-1185">Reference proteome</keyword>
<dbReference type="Pfam" id="PF10328">
    <property type="entry name" value="7TM_GPCR_Srx"/>
    <property type="match status" value="1"/>
</dbReference>
<gene>
    <name evidence="3" type="ORF">PENTCL1PPCAC_18546</name>
</gene>
<dbReference type="PANTHER" id="PTHR23017:SF3">
    <property type="entry name" value="G-PROTEIN COUPLED RECEPTORS FAMILY 1 PROFILE DOMAIN-CONTAINING PROTEIN"/>
    <property type="match status" value="1"/>
</dbReference>
<name>A0AAV5TPW7_9BILA</name>
<dbReference type="SUPFAM" id="SSF81321">
    <property type="entry name" value="Family A G protein-coupled receptor-like"/>
    <property type="match status" value="1"/>
</dbReference>
<keyword evidence="1" id="KW-1133">Transmembrane helix</keyword>
<dbReference type="AlphaFoldDB" id="A0AAV5TPW7"/>
<evidence type="ECO:0000313" key="3">
    <source>
        <dbReference type="EMBL" id="GMS96371.1"/>
    </source>
</evidence>
<keyword evidence="1" id="KW-0812">Transmembrane</keyword>
<feature type="transmembrane region" description="Helical" evidence="1">
    <location>
        <begin position="6"/>
        <end position="30"/>
    </location>
</feature>
<protein>
    <recommendedName>
        <fullName evidence="2">7TM GPCR serpentine receptor class x (Srx) domain-containing protein</fullName>
    </recommendedName>
</protein>
<organism evidence="3 4">
    <name type="scientific">Pristionchus entomophagus</name>
    <dbReference type="NCBI Taxonomy" id="358040"/>
    <lineage>
        <taxon>Eukaryota</taxon>
        <taxon>Metazoa</taxon>
        <taxon>Ecdysozoa</taxon>
        <taxon>Nematoda</taxon>
        <taxon>Chromadorea</taxon>
        <taxon>Rhabditida</taxon>
        <taxon>Rhabditina</taxon>
        <taxon>Diplogasteromorpha</taxon>
        <taxon>Diplogasteroidea</taxon>
        <taxon>Neodiplogasteridae</taxon>
        <taxon>Pristionchus</taxon>
    </lineage>
</organism>
<feature type="domain" description="7TM GPCR serpentine receptor class x (Srx)" evidence="2">
    <location>
        <begin position="66"/>
        <end position="192"/>
    </location>
</feature>
<dbReference type="Proteomes" id="UP001432027">
    <property type="component" value="Unassembled WGS sequence"/>
</dbReference>
<feature type="non-terminal residue" evidence="3">
    <location>
        <position position="1"/>
    </location>
</feature>
<feature type="transmembrane region" description="Helical" evidence="1">
    <location>
        <begin position="84"/>
        <end position="109"/>
    </location>
</feature>
<keyword evidence="1" id="KW-0472">Membrane</keyword>
<dbReference type="EMBL" id="BTSX01000004">
    <property type="protein sequence ID" value="GMS96371.1"/>
    <property type="molecule type" value="Genomic_DNA"/>
</dbReference>
<dbReference type="PANTHER" id="PTHR23017">
    <property type="entry name" value="SERPENTINE RECEPTOR, CLASS X"/>
    <property type="match status" value="1"/>
</dbReference>
<comment type="caution">
    <text evidence="3">The sequence shown here is derived from an EMBL/GenBank/DDBJ whole genome shotgun (WGS) entry which is preliminary data.</text>
</comment>